<organism evidence="1 2">
    <name type="scientific">Rhizobium herbae</name>
    <dbReference type="NCBI Taxonomy" id="508661"/>
    <lineage>
        <taxon>Bacteria</taxon>
        <taxon>Pseudomonadati</taxon>
        <taxon>Pseudomonadota</taxon>
        <taxon>Alphaproteobacteria</taxon>
        <taxon>Hyphomicrobiales</taxon>
        <taxon>Rhizobiaceae</taxon>
        <taxon>Rhizobium/Agrobacterium group</taxon>
        <taxon>Rhizobium</taxon>
    </lineage>
</organism>
<reference evidence="1 2" key="1">
    <citation type="submission" date="2021-03" db="EMBL/GenBank/DDBJ databases">
        <title>Genomic Encyclopedia of Type Strains, Phase IV (KMG-IV): sequencing the most valuable type-strain genomes for metagenomic binning, comparative biology and taxonomic classification.</title>
        <authorList>
            <person name="Goeker M."/>
        </authorList>
    </citation>
    <scope>NUCLEOTIDE SEQUENCE [LARGE SCALE GENOMIC DNA]</scope>
    <source>
        <strain evidence="1 2">DSM 26427</strain>
    </source>
</reference>
<dbReference type="Proteomes" id="UP000823786">
    <property type="component" value="Unassembled WGS sequence"/>
</dbReference>
<gene>
    <name evidence="1" type="ORF">J2Z75_003131</name>
</gene>
<sequence length="29" mass="2940">MSEGIAARVVVTDIVKPGDNDPDAVAAND</sequence>
<name>A0ABS4ENT7_9HYPH</name>
<keyword evidence="2" id="KW-1185">Reference proteome</keyword>
<proteinExistence type="predicted"/>
<protein>
    <submittedName>
        <fullName evidence="1">Uncharacterized protein</fullName>
    </submittedName>
</protein>
<accession>A0ABS4ENT7</accession>
<evidence type="ECO:0000313" key="1">
    <source>
        <dbReference type="EMBL" id="MBP1859614.1"/>
    </source>
</evidence>
<dbReference type="EMBL" id="JAGGJV010000005">
    <property type="protein sequence ID" value="MBP1859614.1"/>
    <property type="molecule type" value="Genomic_DNA"/>
</dbReference>
<comment type="caution">
    <text evidence="1">The sequence shown here is derived from an EMBL/GenBank/DDBJ whole genome shotgun (WGS) entry which is preliminary data.</text>
</comment>
<evidence type="ECO:0000313" key="2">
    <source>
        <dbReference type="Proteomes" id="UP000823786"/>
    </source>
</evidence>